<accession>A0AAJ0LVB9</accession>
<evidence type="ECO:0000313" key="2">
    <source>
        <dbReference type="EMBL" id="KAK3056909.1"/>
    </source>
</evidence>
<name>A0AAJ0LVB9_9PEZI</name>
<organism evidence="2 3">
    <name type="scientific">Extremus antarcticus</name>
    <dbReference type="NCBI Taxonomy" id="702011"/>
    <lineage>
        <taxon>Eukaryota</taxon>
        <taxon>Fungi</taxon>
        <taxon>Dikarya</taxon>
        <taxon>Ascomycota</taxon>
        <taxon>Pezizomycotina</taxon>
        <taxon>Dothideomycetes</taxon>
        <taxon>Dothideomycetidae</taxon>
        <taxon>Mycosphaerellales</taxon>
        <taxon>Extremaceae</taxon>
        <taxon>Extremus</taxon>
    </lineage>
</organism>
<dbReference type="Proteomes" id="UP001271007">
    <property type="component" value="Unassembled WGS sequence"/>
</dbReference>
<evidence type="ECO:0000313" key="3">
    <source>
        <dbReference type="Proteomes" id="UP001271007"/>
    </source>
</evidence>
<sequence>MAVTLSVPSIDARSTHVSDSSVQPFLQHDFDPVDYLNSTLPALSISSTARSTPSTNVTSAVALPELSSQLQVLLAKLNAQTSRLSNSLTQLTDEILRSGGRLAYEVEVLRGETIGLKDSLENGLKTDIEVFTASKQDDAAAQAPDMNESTGNPARSDGDLDPEYLTQLKTLAAVRTRLDTVIKIFGEAMQWPLAPSDLSLTSSLISVSAPDAGDDSRSRGEKGKAYVEKLRTEINDLVGAGNDPAGLEAASARIDELRQLAEVWKGTAEEKARLKLVDSLQKPVEERQRALGQTTGGRKPNPSQSRGVDHRYGNTDPSRTAGEGGYGFLQNLRNLKNDMYLE</sequence>
<feature type="region of interest" description="Disordered" evidence="1">
    <location>
        <begin position="286"/>
        <end position="327"/>
    </location>
</feature>
<proteinExistence type="predicted"/>
<dbReference type="EMBL" id="JAWDJX010000004">
    <property type="protein sequence ID" value="KAK3056909.1"/>
    <property type="molecule type" value="Genomic_DNA"/>
</dbReference>
<keyword evidence="3" id="KW-1185">Reference proteome</keyword>
<reference evidence="2" key="1">
    <citation type="submission" date="2023-04" db="EMBL/GenBank/DDBJ databases">
        <title>Black Yeasts Isolated from many extreme environments.</title>
        <authorList>
            <person name="Coleine C."/>
            <person name="Stajich J.E."/>
            <person name="Selbmann L."/>
        </authorList>
    </citation>
    <scope>NUCLEOTIDE SEQUENCE</scope>
    <source>
        <strain evidence="2">CCFEE 5312</strain>
    </source>
</reference>
<evidence type="ECO:0000256" key="1">
    <source>
        <dbReference type="SAM" id="MobiDB-lite"/>
    </source>
</evidence>
<gene>
    <name evidence="2" type="ORF">LTR09_001947</name>
</gene>
<feature type="region of interest" description="Disordered" evidence="1">
    <location>
        <begin position="136"/>
        <end position="161"/>
    </location>
</feature>
<comment type="caution">
    <text evidence="2">The sequence shown here is derived from an EMBL/GenBank/DDBJ whole genome shotgun (WGS) entry which is preliminary data.</text>
</comment>
<dbReference type="AlphaFoldDB" id="A0AAJ0LVB9"/>
<dbReference type="Gene3D" id="6.10.250.2790">
    <property type="match status" value="1"/>
</dbReference>
<protein>
    <submittedName>
        <fullName evidence="2">Uncharacterized protein</fullName>
    </submittedName>
</protein>